<organism evidence="4">
    <name type="scientific">Elderberry latent virus</name>
    <dbReference type="NCBI Taxonomy" id="167018"/>
    <lineage>
        <taxon>Viruses</taxon>
        <taxon>Riboviria</taxon>
        <taxon>Orthornavirae</taxon>
        <taxon>Kitrinoviricota</taxon>
        <taxon>Tolucaviricetes</taxon>
        <taxon>Tolivirales</taxon>
        <taxon>Tombusviridae</taxon>
        <taxon>Procedovirinae</taxon>
        <taxon>Pelarspovirus</taxon>
        <taxon>Pelarspovirus sambuci</taxon>
    </lineage>
</organism>
<sequence>MDARAQSTDIDQGKAAALRKVERGKPKKLDVAHSGISKGTHSDTTGAVFVTVADQVTFHVTLNF</sequence>
<reference evidence="4" key="1">
    <citation type="journal article" date="2014" name="Virology">
        <title>Development of a virus detection and discovery pipeline using next generation sequencing.</title>
        <authorList>
            <person name="Ho T."/>
            <person name="Tzanetakis I.E."/>
        </authorList>
    </citation>
    <scope>NUCLEOTIDE SEQUENCE</scope>
    <source>
        <strain evidence="4">ElLV</strain>
    </source>
</reference>
<dbReference type="InterPro" id="IPR007982">
    <property type="entry name" value="Tombusvirus_movement"/>
</dbReference>
<name>A0A0A7M9E5_9TOMB</name>
<evidence type="ECO:0000256" key="3">
    <source>
        <dbReference type="SAM" id="MobiDB-lite"/>
    </source>
</evidence>
<feature type="compositionally biased region" description="Polar residues" evidence="3">
    <location>
        <begin position="1"/>
        <end position="10"/>
    </location>
</feature>
<evidence type="ECO:0000256" key="2">
    <source>
        <dbReference type="ARBA" id="ARBA00023031"/>
    </source>
</evidence>
<keyword evidence="2" id="KW-0916">Viral movement protein</keyword>
<feature type="region of interest" description="Disordered" evidence="3">
    <location>
        <begin position="1"/>
        <end position="40"/>
    </location>
</feature>
<protein>
    <submittedName>
        <fullName evidence="4">Movement protein</fullName>
    </submittedName>
</protein>
<evidence type="ECO:0000256" key="1">
    <source>
        <dbReference type="ARBA" id="ARBA00022448"/>
    </source>
</evidence>
<dbReference type="Pfam" id="PF05318">
    <property type="entry name" value="Tombus_movement"/>
    <property type="match status" value="1"/>
</dbReference>
<proteinExistence type="predicted"/>
<dbReference type="GO" id="GO:0046740">
    <property type="term" value="P:transport of virus in host, cell to cell"/>
    <property type="evidence" value="ECO:0007669"/>
    <property type="project" value="UniProtKB-KW"/>
</dbReference>
<evidence type="ECO:0000313" key="4">
    <source>
        <dbReference type="EMBL" id="AIZ76651.1"/>
    </source>
</evidence>
<feature type="compositionally biased region" description="Basic and acidic residues" evidence="3">
    <location>
        <begin position="19"/>
        <end position="31"/>
    </location>
</feature>
<dbReference type="EMBL" id="KJ572576">
    <property type="protein sequence ID" value="AIZ76651.1"/>
    <property type="molecule type" value="Genomic_RNA"/>
</dbReference>
<keyword evidence="1" id="KW-0813">Transport</keyword>
<accession>A0A0A7M9E5</accession>